<keyword evidence="5" id="KW-1185">Reference proteome</keyword>
<dbReference type="AlphaFoldDB" id="A0A8C5ABQ7"/>
<dbReference type="PANTHER" id="PTHR22978">
    <property type="entry name" value="B-CELL TRANSLOCATION GENE"/>
    <property type="match status" value="1"/>
</dbReference>
<comment type="similarity">
    <text evidence="1">Belongs to the BTG family.</text>
</comment>
<evidence type="ECO:0000313" key="5">
    <source>
        <dbReference type="Proteomes" id="UP000694546"/>
    </source>
</evidence>
<dbReference type="InterPro" id="IPR002087">
    <property type="entry name" value="Anti_prolifrtn"/>
</dbReference>
<dbReference type="Gene3D" id="3.90.640.90">
    <property type="entry name" value="Anti-proliferative protein, N-terminal domain"/>
    <property type="match status" value="1"/>
</dbReference>
<dbReference type="InterPro" id="IPR036054">
    <property type="entry name" value="BTG-like_sf"/>
</dbReference>
<dbReference type="PANTHER" id="PTHR22978:SF5">
    <property type="entry name" value="PROTEIN BTG4"/>
    <property type="match status" value="1"/>
</dbReference>
<reference evidence="4" key="2">
    <citation type="submission" date="2025-09" db="UniProtKB">
        <authorList>
            <consortium name="Ensembl"/>
        </authorList>
    </citation>
    <scope>IDENTIFICATION</scope>
</reference>
<dbReference type="SMART" id="SM00099">
    <property type="entry name" value="btg1"/>
    <property type="match status" value="1"/>
</dbReference>
<dbReference type="Ensembl" id="ENSGMOT00000024362.1">
    <property type="protein sequence ID" value="ENSGMOP00000029049.1"/>
    <property type="gene ID" value="ENSGMOG00000009374.2"/>
</dbReference>
<dbReference type="GeneTree" id="ENSGT00940000159722"/>
<evidence type="ECO:0000313" key="4">
    <source>
        <dbReference type="Ensembl" id="ENSGMOP00000029049.1"/>
    </source>
</evidence>
<dbReference type="GO" id="GO:0005634">
    <property type="term" value="C:nucleus"/>
    <property type="evidence" value="ECO:0007669"/>
    <property type="project" value="TreeGrafter"/>
</dbReference>
<dbReference type="Proteomes" id="UP000694546">
    <property type="component" value="Chromosome 7"/>
</dbReference>
<dbReference type="OrthoDB" id="19928at2759"/>
<dbReference type="InterPro" id="IPR033332">
    <property type="entry name" value="BTG"/>
</dbReference>
<feature type="domain" description="Anti-proliferative protein" evidence="3">
    <location>
        <begin position="88"/>
        <end position="107"/>
    </location>
</feature>
<proteinExistence type="inferred from homology"/>
<feature type="region of interest" description="Disordered" evidence="2">
    <location>
        <begin position="138"/>
        <end position="196"/>
    </location>
</feature>
<dbReference type="GO" id="GO:0005737">
    <property type="term" value="C:cytoplasm"/>
    <property type="evidence" value="ECO:0007669"/>
    <property type="project" value="TreeGrafter"/>
</dbReference>
<organism evidence="4 5">
    <name type="scientific">Gadus morhua</name>
    <name type="common">Atlantic cod</name>
    <dbReference type="NCBI Taxonomy" id="8049"/>
    <lineage>
        <taxon>Eukaryota</taxon>
        <taxon>Metazoa</taxon>
        <taxon>Chordata</taxon>
        <taxon>Craniata</taxon>
        <taxon>Vertebrata</taxon>
        <taxon>Euteleostomi</taxon>
        <taxon>Actinopterygii</taxon>
        <taxon>Neopterygii</taxon>
        <taxon>Teleostei</taxon>
        <taxon>Neoteleostei</taxon>
        <taxon>Acanthomorphata</taxon>
        <taxon>Zeiogadaria</taxon>
        <taxon>Gadariae</taxon>
        <taxon>Gadiformes</taxon>
        <taxon>Gadoidei</taxon>
        <taxon>Gadidae</taxon>
        <taxon>Gadus</taxon>
    </lineage>
</organism>
<reference evidence="4" key="1">
    <citation type="submission" date="2025-08" db="UniProtKB">
        <authorList>
            <consortium name="Ensembl"/>
        </authorList>
    </citation>
    <scope>IDENTIFICATION</scope>
</reference>
<feature type="compositionally biased region" description="Low complexity" evidence="2">
    <location>
        <begin position="156"/>
        <end position="174"/>
    </location>
</feature>
<gene>
    <name evidence="4" type="primary">LOC115547459</name>
</gene>
<evidence type="ECO:0000259" key="3">
    <source>
        <dbReference type="PROSITE" id="PS01203"/>
    </source>
</evidence>
<accession>A0A8C5ABQ7</accession>
<name>A0A8C5ABQ7_GADMO</name>
<protein>
    <submittedName>
        <fullName evidence="4">B-cell translocation gene 4</fullName>
    </submittedName>
</protein>
<sequence>MKEEIAAAVFFIARLVKRYSGLDGDGRMRFAAALTSLLFETYKNHWEPSTPCKGQAYRCLRMNRVMLRDPVLEQACVRSGVRYEGLGLPRELTLWVDPGEVSCRYGENTAPFCVSLLSGDNRSDREFSHRIQRAVERASLDVPSGASSDDEEDVSCGDTSRSSSSCSSGNPSVSLHLPASAPLSRPEQKTIPTVSNPNSIYQFNEFATSVPQPWVNYPKRKAFTGDGFPPHFPTAAALPPPGPQFHGQKAFRSHRPSLSFSGPRVDKYHWVSKSRS</sequence>
<dbReference type="PROSITE" id="PS01203">
    <property type="entry name" value="BTG_2"/>
    <property type="match status" value="1"/>
</dbReference>
<dbReference type="SUPFAM" id="SSF160696">
    <property type="entry name" value="BTG domain-like"/>
    <property type="match status" value="1"/>
</dbReference>
<dbReference type="FunFam" id="3.90.640.90:FF:000002">
    <property type="entry name" value="BTG anti-proliferation factor 4"/>
    <property type="match status" value="1"/>
</dbReference>
<evidence type="ECO:0000256" key="1">
    <source>
        <dbReference type="ARBA" id="ARBA00007989"/>
    </source>
</evidence>
<dbReference type="PRINTS" id="PR00310">
    <property type="entry name" value="ANTIPRLFBTG1"/>
</dbReference>
<evidence type="ECO:0000256" key="2">
    <source>
        <dbReference type="SAM" id="MobiDB-lite"/>
    </source>
</evidence>
<dbReference type="Pfam" id="PF07742">
    <property type="entry name" value="BTG"/>
    <property type="match status" value="1"/>
</dbReference>